<accession>A0A316TL67</accession>
<evidence type="ECO:0000313" key="2">
    <source>
        <dbReference type="EMBL" id="PWN04528.1"/>
    </source>
</evidence>
<feature type="chain" id="PRO_5038751555" evidence="1">
    <location>
        <begin position="22"/>
        <end position="224"/>
    </location>
</feature>
<gene>
    <name evidence="2" type="ORF">DJ010_02540</name>
</gene>
<protein>
    <submittedName>
        <fullName evidence="2">Uncharacterized protein</fullName>
    </submittedName>
</protein>
<organism evidence="2 3">
    <name type="scientific">Nocardioides silvaticus</name>
    <dbReference type="NCBI Taxonomy" id="2201891"/>
    <lineage>
        <taxon>Bacteria</taxon>
        <taxon>Bacillati</taxon>
        <taxon>Actinomycetota</taxon>
        <taxon>Actinomycetes</taxon>
        <taxon>Propionibacteriales</taxon>
        <taxon>Nocardioidaceae</taxon>
        <taxon>Nocardioides</taxon>
    </lineage>
</organism>
<dbReference type="EMBL" id="QGDD01000001">
    <property type="protein sequence ID" value="PWN04528.1"/>
    <property type="molecule type" value="Genomic_DNA"/>
</dbReference>
<sequence>MLKRVAVVVTLLGLVAGLTVATSPGSSAVADREATIAVDTAARGPVLGERCRNAGKHVYRLIGVKDQVKVAYARSVVLEPGGVKRVIRNVRKDMDLRATINTSAGGELGAKGLSKLLAKAEIRFSAEFVGFAKVYTSRTTTVKQRIKNTASTNKEFIAFKATREYGGKYKDFFCTKHPVMRHPEWVLYSNGTWRTHKALESGTIRCGAGTPTEITAVVSNRHCG</sequence>
<keyword evidence="3" id="KW-1185">Reference proteome</keyword>
<keyword evidence="1" id="KW-0732">Signal</keyword>
<comment type="caution">
    <text evidence="2">The sequence shown here is derived from an EMBL/GenBank/DDBJ whole genome shotgun (WGS) entry which is preliminary data.</text>
</comment>
<evidence type="ECO:0000313" key="3">
    <source>
        <dbReference type="Proteomes" id="UP000245507"/>
    </source>
</evidence>
<name>A0A316TL67_9ACTN</name>
<dbReference type="RefSeq" id="WP_109692032.1">
    <property type="nucleotide sequence ID" value="NZ_QGDD01000001.1"/>
</dbReference>
<dbReference type="AlphaFoldDB" id="A0A316TL67"/>
<dbReference type="Proteomes" id="UP000245507">
    <property type="component" value="Unassembled WGS sequence"/>
</dbReference>
<proteinExistence type="predicted"/>
<reference evidence="2 3" key="1">
    <citation type="submission" date="2018-05" db="EMBL/GenBank/DDBJ databases">
        <title>Nocardioides silvaticus genome.</title>
        <authorList>
            <person name="Li C."/>
            <person name="Wang G."/>
        </authorList>
    </citation>
    <scope>NUCLEOTIDE SEQUENCE [LARGE SCALE GENOMIC DNA]</scope>
    <source>
        <strain evidence="2 3">CCTCC AB 2018079</strain>
    </source>
</reference>
<evidence type="ECO:0000256" key="1">
    <source>
        <dbReference type="SAM" id="SignalP"/>
    </source>
</evidence>
<feature type="signal peptide" evidence="1">
    <location>
        <begin position="1"/>
        <end position="21"/>
    </location>
</feature>